<dbReference type="Gene3D" id="2.130.10.30">
    <property type="entry name" value="Regulator of chromosome condensation 1/beta-lactamase-inhibitor protein II"/>
    <property type="match status" value="1"/>
</dbReference>
<evidence type="ECO:0008006" key="3">
    <source>
        <dbReference type="Google" id="ProtNLM"/>
    </source>
</evidence>
<dbReference type="InterPro" id="IPR009091">
    <property type="entry name" value="RCC1/BLIP-II"/>
</dbReference>
<organism evidence="2">
    <name type="scientific">Cuerna arida</name>
    <dbReference type="NCBI Taxonomy" id="1464854"/>
    <lineage>
        <taxon>Eukaryota</taxon>
        <taxon>Metazoa</taxon>
        <taxon>Ecdysozoa</taxon>
        <taxon>Arthropoda</taxon>
        <taxon>Hexapoda</taxon>
        <taxon>Insecta</taxon>
        <taxon>Pterygota</taxon>
        <taxon>Neoptera</taxon>
        <taxon>Paraneoptera</taxon>
        <taxon>Hemiptera</taxon>
        <taxon>Auchenorrhyncha</taxon>
        <taxon>Membracoidea</taxon>
        <taxon>Cicadellidae</taxon>
        <taxon>Cicadellinae</taxon>
        <taxon>Proconiini</taxon>
        <taxon>Cuerna</taxon>
    </lineage>
</organism>
<protein>
    <recommendedName>
        <fullName evidence="3">RCC1 domain-containing protein 1</fullName>
    </recommendedName>
</protein>
<dbReference type="InterPro" id="IPR000408">
    <property type="entry name" value="Reg_chr_condens"/>
</dbReference>
<dbReference type="PANTHER" id="PTHR46849:SF1">
    <property type="entry name" value="RCC1 DOMAIN-CONTAINING PROTEIN 1"/>
    <property type="match status" value="1"/>
</dbReference>
<sequence length="362" mass="40017">MSVIVNGFNGFEQFKCVSTFLKDSNHDKSIHGNANLNCGTAIYSNNSVLNLNFNSFPINFKTTFSLSWSYCLSYNGDTLWLFGYVGRKSNCIQNFKLPNGEKINQISCSRRHILCVTETGTCWQYNLETDKWKDLSGILTTEQHQEDTIREVVVKVSCGETITAVLTDKGSVYNMPNKLEMRGEKIVDVSCGRSHILMLSERGEVFSVGEGSRGQLGHGELENEEEPRLVEGLAGLVVVTVVCGGWHSCALTSDGDLYSWGWNMAGQLGLYNRESRGKVSVQAIPQVVDWPDQSEVHVSKVACGARHTVTLLDDGSVWGCGWNGYNQLALVGMDSVDQMTRLPVDGSVRHIVCGPWSTCFIT</sequence>
<dbReference type="SUPFAM" id="SSF50985">
    <property type="entry name" value="RCC1/BLIP-II"/>
    <property type="match status" value="1"/>
</dbReference>
<name>A0A1B6F374_9HEMI</name>
<feature type="repeat" description="RCC1" evidence="1">
    <location>
        <begin position="255"/>
        <end position="314"/>
    </location>
</feature>
<accession>A0A1B6F374</accession>
<feature type="repeat" description="RCC1" evidence="1">
    <location>
        <begin position="203"/>
        <end position="254"/>
    </location>
</feature>
<evidence type="ECO:0000256" key="1">
    <source>
        <dbReference type="PROSITE-ProRule" id="PRU00235"/>
    </source>
</evidence>
<dbReference type="PANTHER" id="PTHR46849">
    <property type="entry name" value="RCC1 DOMAIN-CONTAINING PROTEIN 1"/>
    <property type="match status" value="1"/>
</dbReference>
<dbReference type="PROSITE" id="PS00626">
    <property type="entry name" value="RCC1_2"/>
    <property type="match status" value="2"/>
</dbReference>
<reference evidence="2" key="1">
    <citation type="submission" date="2015-11" db="EMBL/GenBank/DDBJ databases">
        <title>De novo transcriptome assembly of four potential Pierce s Disease insect vectors from Arizona vineyards.</title>
        <authorList>
            <person name="Tassone E.E."/>
        </authorList>
    </citation>
    <scope>NUCLEOTIDE SEQUENCE</scope>
</reference>
<dbReference type="PROSITE" id="PS50012">
    <property type="entry name" value="RCC1_3"/>
    <property type="match status" value="2"/>
</dbReference>
<gene>
    <name evidence="2" type="ORF">g.32138</name>
</gene>
<proteinExistence type="predicted"/>
<dbReference type="Pfam" id="PF00415">
    <property type="entry name" value="RCC1"/>
    <property type="match status" value="3"/>
</dbReference>
<dbReference type="EMBL" id="GECZ01025109">
    <property type="protein sequence ID" value="JAS44660.1"/>
    <property type="molecule type" value="Transcribed_RNA"/>
</dbReference>
<dbReference type="AlphaFoldDB" id="A0A1B6F374"/>
<dbReference type="PRINTS" id="PR00633">
    <property type="entry name" value="RCCNDNSATION"/>
</dbReference>
<evidence type="ECO:0000313" key="2">
    <source>
        <dbReference type="EMBL" id="JAS44660.1"/>
    </source>
</evidence>
<dbReference type="InterPro" id="IPR052830">
    <property type="entry name" value="RCC1_domain-containing"/>
</dbReference>